<sequence>MDIQNISCFISPEADGNCGFRAISIAVYGTETRWIEVKDRMLETYIRCEGSLYRDRFGVNEKANIVITLTCKAAPNMNFSHWFGTVDLSQIAADVFQRTAVVDSNVLSRRNRII</sequence>
<name>A0A1X0R4C4_RHIZD</name>
<gene>
    <name evidence="1" type="ORF">BCV72DRAFT_305160</name>
</gene>
<protein>
    <recommendedName>
        <fullName evidence="2">OTU domain-containing protein</fullName>
    </recommendedName>
</protein>
<evidence type="ECO:0008006" key="2">
    <source>
        <dbReference type="Google" id="ProtNLM"/>
    </source>
</evidence>
<reference evidence="1" key="1">
    <citation type="journal article" date="2016" name="Proc. Natl. Acad. Sci. U.S.A.">
        <title>Lipid metabolic changes in an early divergent fungus govern the establishment of a mutualistic symbiosis with endobacteria.</title>
        <authorList>
            <person name="Lastovetsky O.A."/>
            <person name="Gaspar M.L."/>
            <person name="Mondo S.J."/>
            <person name="LaButti K.M."/>
            <person name="Sandor L."/>
            <person name="Grigoriev I.V."/>
            <person name="Henry S.A."/>
            <person name="Pawlowska T.E."/>
        </authorList>
    </citation>
    <scope>NUCLEOTIDE SEQUENCE [LARGE SCALE GENOMIC DNA]</scope>
    <source>
        <strain evidence="1">ATCC 52814</strain>
    </source>
</reference>
<organism evidence="1">
    <name type="scientific">Rhizopus microsporus var. microsporus</name>
    <dbReference type="NCBI Taxonomy" id="86635"/>
    <lineage>
        <taxon>Eukaryota</taxon>
        <taxon>Fungi</taxon>
        <taxon>Fungi incertae sedis</taxon>
        <taxon>Mucoromycota</taxon>
        <taxon>Mucoromycotina</taxon>
        <taxon>Mucoromycetes</taxon>
        <taxon>Mucorales</taxon>
        <taxon>Mucorineae</taxon>
        <taxon>Rhizopodaceae</taxon>
        <taxon>Rhizopus</taxon>
    </lineage>
</organism>
<dbReference type="EMBL" id="KV921915">
    <property type="protein sequence ID" value="ORE06844.1"/>
    <property type="molecule type" value="Genomic_DNA"/>
</dbReference>
<dbReference type="CDD" id="cd22744">
    <property type="entry name" value="OTU"/>
    <property type="match status" value="1"/>
</dbReference>
<dbReference type="Proteomes" id="UP000242414">
    <property type="component" value="Unassembled WGS sequence"/>
</dbReference>
<dbReference type="AlphaFoldDB" id="A0A1X0R4C4"/>
<proteinExistence type="predicted"/>
<evidence type="ECO:0000313" key="1">
    <source>
        <dbReference type="EMBL" id="ORE06844.1"/>
    </source>
</evidence>
<dbReference type="VEuPathDB" id="FungiDB:BCV72DRAFT_305160"/>
<dbReference type="OrthoDB" id="2379842at2759"/>
<accession>A0A1X0R4C4</accession>